<dbReference type="Proteomes" id="UP000695562">
    <property type="component" value="Unassembled WGS sequence"/>
</dbReference>
<accession>A0A8J4V7W2</accession>
<dbReference type="GO" id="GO:0005739">
    <property type="term" value="C:mitochondrion"/>
    <property type="evidence" value="ECO:0007669"/>
    <property type="project" value="UniProtKB-SubCell"/>
</dbReference>
<keyword evidence="5" id="KW-0679">Respiratory chain</keyword>
<evidence type="ECO:0000256" key="1">
    <source>
        <dbReference type="ARBA" id="ARBA00003195"/>
    </source>
</evidence>
<dbReference type="PANTHER" id="PTHR13344">
    <property type="entry name" value="NADH-UBIQUINONE OXIDOREDUCTASE"/>
    <property type="match status" value="1"/>
</dbReference>
<keyword evidence="11" id="KW-1185">Reference proteome</keyword>
<keyword evidence="7" id="KW-0249">Electron transport</keyword>
<organism evidence="10 11">
    <name type="scientific">Polysphondylium violaceum</name>
    <dbReference type="NCBI Taxonomy" id="133409"/>
    <lineage>
        <taxon>Eukaryota</taxon>
        <taxon>Amoebozoa</taxon>
        <taxon>Evosea</taxon>
        <taxon>Eumycetozoa</taxon>
        <taxon>Dictyostelia</taxon>
        <taxon>Dictyosteliales</taxon>
        <taxon>Dictyosteliaceae</taxon>
        <taxon>Polysphondylium</taxon>
    </lineage>
</organism>
<name>A0A8J4V7W2_9MYCE</name>
<sequence>MEQYTRAELVSSRESLWAICGAAFQAYENCKLEKGDDPEACLKKSIAVTGCTQKIMKDIVALCNPELKESATCCEENNMRTLKCPNEEKALENCFENNVLPKYK</sequence>
<keyword evidence="6" id="KW-0677">Repeat</keyword>
<dbReference type="EMBL" id="AJWJ01000150">
    <property type="protein sequence ID" value="KAF2074384.1"/>
    <property type="molecule type" value="Genomic_DNA"/>
</dbReference>
<evidence type="ECO:0000313" key="11">
    <source>
        <dbReference type="Proteomes" id="UP000695562"/>
    </source>
</evidence>
<evidence type="ECO:0000256" key="2">
    <source>
        <dbReference type="ARBA" id="ARBA00004173"/>
    </source>
</evidence>
<dbReference type="InterPro" id="IPR016680">
    <property type="entry name" value="NDUFA8"/>
</dbReference>
<protein>
    <submittedName>
        <fullName evidence="10">Uncharacterized protein</fullName>
    </submittedName>
</protein>
<keyword evidence="9" id="KW-1015">Disulfide bond</keyword>
<gene>
    <name evidence="10" type="ORF">CYY_004318</name>
</gene>
<evidence type="ECO:0000256" key="7">
    <source>
        <dbReference type="ARBA" id="ARBA00022982"/>
    </source>
</evidence>
<evidence type="ECO:0000256" key="5">
    <source>
        <dbReference type="ARBA" id="ARBA00022660"/>
    </source>
</evidence>
<evidence type="ECO:0000313" key="10">
    <source>
        <dbReference type="EMBL" id="KAF2074384.1"/>
    </source>
</evidence>
<keyword evidence="8" id="KW-0496">Mitochondrion</keyword>
<comment type="function">
    <text evidence="1">Accessory subunit of the mitochondrial membrane respiratory chain NADH dehydrogenase (Complex I), that is believed not to be involved in catalysis. Complex I functions in the transfer of electrons from NADH to the respiratory chain. The immediate electron acceptor for the enzyme is believed to be ubiquinone.</text>
</comment>
<keyword evidence="4" id="KW-0813">Transport</keyword>
<evidence type="ECO:0000256" key="4">
    <source>
        <dbReference type="ARBA" id="ARBA00022448"/>
    </source>
</evidence>
<evidence type="ECO:0000256" key="6">
    <source>
        <dbReference type="ARBA" id="ARBA00022737"/>
    </source>
</evidence>
<evidence type="ECO:0000256" key="9">
    <source>
        <dbReference type="ARBA" id="ARBA00023157"/>
    </source>
</evidence>
<dbReference type="GO" id="GO:0006120">
    <property type="term" value="P:mitochondrial electron transport, NADH to ubiquinone"/>
    <property type="evidence" value="ECO:0007669"/>
    <property type="project" value="InterPro"/>
</dbReference>
<proteinExistence type="inferred from homology"/>
<dbReference type="AlphaFoldDB" id="A0A8J4V7W2"/>
<comment type="similarity">
    <text evidence="3">Belongs to the complex I NDUFA8 subunit family.</text>
</comment>
<comment type="caution">
    <text evidence="10">The sequence shown here is derived from an EMBL/GenBank/DDBJ whole genome shotgun (WGS) entry which is preliminary data.</text>
</comment>
<dbReference type="PANTHER" id="PTHR13344:SF0">
    <property type="entry name" value="NADH DEHYDROGENASE [UBIQUINONE] 1 ALPHA SUBCOMPLEX SUBUNIT 8"/>
    <property type="match status" value="1"/>
</dbReference>
<evidence type="ECO:0000256" key="3">
    <source>
        <dbReference type="ARBA" id="ARBA00010705"/>
    </source>
</evidence>
<dbReference type="OrthoDB" id="276296at2759"/>
<evidence type="ECO:0000256" key="8">
    <source>
        <dbReference type="ARBA" id="ARBA00023128"/>
    </source>
</evidence>
<comment type="subcellular location">
    <subcellularLocation>
        <location evidence="2">Mitochondrion</location>
    </subcellularLocation>
</comment>
<reference evidence="10" key="1">
    <citation type="submission" date="2020-01" db="EMBL/GenBank/DDBJ databases">
        <title>Development of genomics and gene disruption for Polysphondylium violaceum indicates a role for the polyketide synthase stlB in stalk morphogenesis.</title>
        <authorList>
            <person name="Narita B."/>
            <person name="Kawabe Y."/>
            <person name="Kin K."/>
            <person name="Saito T."/>
            <person name="Gibbs R."/>
            <person name="Kuspa A."/>
            <person name="Muzny D."/>
            <person name="Queller D."/>
            <person name="Richards S."/>
            <person name="Strassman J."/>
            <person name="Sucgang R."/>
            <person name="Worley K."/>
            <person name="Schaap P."/>
        </authorList>
    </citation>
    <scope>NUCLEOTIDE SEQUENCE</scope>
    <source>
        <strain evidence="10">QSvi11</strain>
    </source>
</reference>